<evidence type="ECO:0000313" key="1">
    <source>
        <dbReference type="EMBL" id="OFJ51432.1"/>
    </source>
</evidence>
<reference evidence="1 2" key="1">
    <citation type="submission" date="2016-09" db="EMBL/GenBank/DDBJ databases">
        <title>genome sequence of Mycobacterium sp. 739 SCH.</title>
        <authorList>
            <person name="Greninger A.L."/>
            <person name="Qin X."/>
            <person name="Jerome K."/>
            <person name="Vora S."/>
            <person name="Quinn K."/>
        </authorList>
    </citation>
    <scope>NUCLEOTIDE SEQUENCE [LARGE SCALE GENOMIC DNA]</scope>
    <source>
        <strain evidence="1 2">SCH</strain>
    </source>
</reference>
<evidence type="ECO:0000313" key="2">
    <source>
        <dbReference type="Proteomes" id="UP000178953"/>
    </source>
</evidence>
<dbReference type="RefSeq" id="WP_070355376.1">
    <property type="nucleotide sequence ID" value="NZ_MCHX01000067.1"/>
</dbReference>
<organism evidence="1 2">
    <name type="scientific">Mycolicibacterium grossiae</name>
    <dbReference type="NCBI Taxonomy" id="1552759"/>
    <lineage>
        <taxon>Bacteria</taxon>
        <taxon>Bacillati</taxon>
        <taxon>Actinomycetota</taxon>
        <taxon>Actinomycetes</taxon>
        <taxon>Mycobacteriales</taxon>
        <taxon>Mycobacteriaceae</taxon>
        <taxon>Mycolicibacterium</taxon>
    </lineage>
</organism>
<name>A0A1E8PYM7_9MYCO</name>
<proteinExistence type="predicted"/>
<keyword evidence="2" id="KW-1185">Reference proteome</keyword>
<accession>A0A1E8PYM7</accession>
<comment type="caution">
    <text evidence="1">The sequence shown here is derived from an EMBL/GenBank/DDBJ whole genome shotgun (WGS) entry which is preliminary data.</text>
</comment>
<dbReference type="Proteomes" id="UP000178953">
    <property type="component" value="Unassembled WGS sequence"/>
</dbReference>
<gene>
    <name evidence="1" type="ORF">BEL07_22875</name>
</gene>
<dbReference type="AlphaFoldDB" id="A0A1E8PYM7"/>
<dbReference type="EMBL" id="MCHX01000067">
    <property type="protein sequence ID" value="OFJ51432.1"/>
    <property type="molecule type" value="Genomic_DNA"/>
</dbReference>
<sequence length="149" mass="16761">MFQAIHASHNGCLYKVELQGTGDIADLVREHRLETVTTRAGDVFWFTPATHSSHTQLNRRATELLITTTGFTAQQVPLLRGNVVITGIDAHGNPAGLSDPQLRRLANVEPNARELWVLSRRYIRDDRAQRRAARATQVTHMDAITRPWT</sequence>
<protein>
    <submittedName>
        <fullName evidence="1">Uncharacterized protein</fullName>
    </submittedName>
</protein>